<dbReference type="Gene3D" id="3.30.1490.480">
    <property type="entry name" value="Endolytic murein transglycosylase"/>
    <property type="match status" value="1"/>
</dbReference>
<proteinExistence type="inferred from homology"/>
<keyword evidence="2 7" id="KW-0812">Transmembrane</keyword>
<comment type="caution">
    <text evidence="8">The sequence shown here is derived from an EMBL/GenBank/DDBJ whole genome shotgun (WGS) entry which is preliminary data.</text>
</comment>
<evidence type="ECO:0000313" key="8">
    <source>
        <dbReference type="EMBL" id="KRG22868.1"/>
    </source>
</evidence>
<comment type="similarity">
    <text evidence="7">Belongs to the transglycosylase MltG family.</text>
</comment>
<evidence type="ECO:0000256" key="2">
    <source>
        <dbReference type="ARBA" id="ARBA00022692"/>
    </source>
</evidence>
<accession>A0A0Q9Z0Q4</accession>
<dbReference type="Gene3D" id="3.30.160.60">
    <property type="entry name" value="Classic Zinc Finger"/>
    <property type="match status" value="1"/>
</dbReference>
<dbReference type="GO" id="GO:0005886">
    <property type="term" value="C:plasma membrane"/>
    <property type="evidence" value="ECO:0007669"/>
    <property type="project" value="UniProtKB-UniRule"/>
</dbReference>
<comment type="function">
    <text evidence="7">Functions as a peptidoglycan terminase that cleaves nascent peptidoglycan strands endolytically to terminate their elongation.</text>
</comment>
<dbReference type="NCBIfam" id="TIGR00247">
    <property type="entry name" value="endolytic transglycosylase MltG"/>
    <property type="match status" value="1"/>
</dbReference>
<organism evidence="8">
    <name type="scientific">Candidatus Berkiella aquae</name>
    <dbReference type="NCBI Taxonomy" id="295108"/>
    <lineage>
        <taxon>Bacteria</taxon>
        <taxon>Pseudomonadati</taxon>
        <taxon>Pseudomonadota</taxon>
        <taxon>Gammaproteobacteria</taxon>
        <taxon>Candidatus Berkiellales</taxon>
        <taxon>Candidatus Berkiellaceae</taxon>
        <taxon>Candidatus Berkiella</taxon>
    </lineage>
</organism>
<sequence>MVRLKYLVISFLVLSLLASTYMLMVYPKKSLSNNPSSIYFQIPEGATVKFIVKQLQANGIIHSYEIPLFYGYIRSKGLQRKIQAGEYVFPLNITPAQLLQKWVKGDVIIHSFTITEGMTFAQMLRAMQFHPAIKKTLWGQSEEQIMKSLGENIFIAEGLFFPDTYHFKANTTDKTLLLRARKIMSIKLMDAWQNRDLNIAIKTPYEALILASIVEKETGRDEEREKISGVFQRRLQKNMRLQADPTIVYGLKEAYNGKITKAHLQSSDNPYNTYRHAGLPPSPIALPGLRSIEAVLHPDKSEALYFVAKGDGTHIFSNTLSEHNQAVALYLQRMSNHESLQR</sequence>
<evidence type="ECO:0000256" key="4">
    <source>
        <dbReference type="ARBA" id="ARBA00023136"/>
    </source>
</evidence>
<gene>
    <name evidence="7 9" type="primary">mltG</name>
    <name evidence="8" type="ORF">HT99x_00409</name>
    <name evidence="9" type="ORF">HT99x_010050</name>
</gene>
<dbReference type="GO" id="GO:0009252">
    <property type="term" value="P:peptidoglycan biosynthetic process"/>
    <property type="evidence" value="ECO:0007669"/>
    <property type="project" value="UniProtKB-UniRule"/>
</dbReference>
<reference evidence="8" key="1">
    <citation type="submission" date="2015-09" db="EMBL/GenBank/DDBJ databases">
        <title>Draft Genome Sequences of Two Novel Amoeba-resistant Intranuclear Bacteria, Candidatus Berkiella cookevillensis and Candidatus Berkiella aquae.</title>
        <authorList>
            <person name="Mehari Y.T."/>
            <person name="Arivett B.A."/>
            <person name="Farone A.L."/>
            <person name="Gunderson J.H."/>
            <person name="Farone M.B."/>
        </authorList>
    </citation>
    <scope>NUCLEOTIDE SEQUENCE [LARGE SCALE GENOMIC DNA]</scope>
    <source>
        <strain evidence="8">HT99</strain>
    </source>
</reference>
<dbReference type="PANTHER" id="PTHR30518:SF2">
    <property type="entry name" value="ENDOLYTIC MUREIN TRANSGLYCOSYLASE"/>
    <property type="match status" value="1"/>
</dbReference>
<evidence type="ECO:0000256" key="6">
    <source>
        <dbReference type="ARBA" id="ARBA00023316"/>
    </source>
</evidence>
<dbReference type="HAMAP" id="MF_02065">
    <property type="entry name" value="MltG"/>
    <property type="match status" value="1"/>
</dbReference>
<evidence type="ECO:0000256" key="5">
    <source>
        <dbReference type="ARBA" id="ARBA00023239"/>
    </source>
</evidence>
<dbReference type="AlphaFoldDB" id="A0A0Q9Z0Q4"/>
<keyword evidence="4 7" id="KW-0472">Membrane</keyword>
<keyword evidence="5 7" id="KW-0456">Lyase</keyword>
<dbReference type="InterPro" id="IPR003770">
    <property type="entry name" value="MLTG-like"/>
</dbReference>
<evidence type="ECO:0000313" key="10">
    <source>
        <dbReference type="Proteomes" id="UP000051497"/>
    </source>
</evidence>
<dbReference type="OrthoDB" id="9814591at2"/>
<keyword evidence="6 7" id="KW-0961">Cell wall biogenesis/degradation</keyword>
<dbReference type="Pfam" id="PF02618">
    <property type="entry name" value="YceG"/>
    <property type="match status" value="1"/>
</dbReference>
<keyword evidence="7" id="KW-0997">Cell inner membrane</keyword>
<dbReference type="CDD" id="cd08010">
    <property type="entry name" value="MltG_like"/>
    <property type="match status" value="1"/>
</dbReference>
<reference evidence="9" key="2">
    <citation type="journal article" date="2016" name="Genome Announc.">
        <title>Draft Genome Sequences of Two Novel Amoeba-Resistant Intranuclear Bacteria, 'Candidatus Berkiella cookevillensis' and 'Candidatus Berkiella aquae'.</title>
        <authorList>
            <person name="Mehari Y.T."/>
            <person name="Arivett B.A."/>
            <person name="Farone A.L."/>
            <person name="Gunderson J.H."/>
            <person name="Farone M.B."/>
        </authorList>
    </citation>
    <scope>NUCLEOTIDE SEQUENCE</scope>
    <source>
        <strain evidence="9">HT99</strain>
    </source>
</reference>
<keyword evidence="1 7" id="KW-1003">Cell membrane</keyword>
<evidence type="ECO:0000256" key="1">
    <source>
        <dbReference type="ARBA" id="ARBA00022475"/>
    </source>
</evidence>
<dbReference type="GO" id="GO:0071555">
    <property type="term" value="P:cell wall organization"/>
    <property type="evidence" value="ECO:0007669"/>
    <property type="project" value="UniProtKB-KW"/>
</dbReference>
<dbReference type="PATRIC" id="fig|1590043.3.peg.411"/>
<dbReference type="Proteomes" id="UP000051497">
    <property type="component" value="Unassembled WGS sequence"/>
</dbReference>
<name>A0A0Q9Z0Q4_9GAMM</name>
<evidence type="ECO:0000313" key="9">
    <source>
        <dbReference type="EMBL" id="MCS5711772.1"/>
    </source>
</evidence>
<dbReference type="RefSeq" id="WP_075065041.1">
    <property type="nucleotide sequence ID" value="NZ_LKAJ02000001.1"/>
</dbReference>
<protein>
    <recommendedName>
        <fullName evidence="7">Endolytic murein transglycosylase</fullName>
        <ecNumber evidence="7">4.2.2.29</ecNumber>
    </recommendedName>
    <alternativeName>
        <fullName evidence="7">Peptidoglycan lytic transglycosylase</fullName>
    </alternativeName>
    <alternativeName>
        <fullName evidence="7">Peptidoglycan polymerization terminase</fullName>
    </alternativeName>
</protein>
<keyword evidence="3 7" id="KW-1133">Transmembrane helix</keyword>
<comment type="catalytic activity">
    <reaction evidence="7">
        <text>a peptidoglycan chain = a peptidoglycan chain with N-acetyl-1,6-anhydromuramyl-[peptide] at the reducing end + a peptidoglycan chain with N-acetylglucosamine at the non-reducing end.</text>
        <dbReference type="EC" id="4.2.2.29"/>
    </reaction>
</comment>
<feature type="site" description="Important for catalytic activity" evidence="7">
    <location>
        <position position="217"/>
    </location>
</feature>
<keyword evidence="10" id="KW-1185">Reference proteome</keyword>
<evidence type="ECO:0000256" key="3">
    <source>
        <dbReference type="ARBA" id="ARBA00022989"/>
    </source>
</evidence>
<dbReference type="EMBL" id="LKAJ02000001">
    <property type="protein sequence ID" value="MCS5711772.1"/>
    <property type="molecule type" value="Genomic_DNA"/>
</dbReference>
<dbReference type="EC" id="4.2.2.29" evidence="7"/>
<dbReference type="EMBL" id="LKAJ01000001">
    <property type="protein sequence ID" value="KRG22868.1"/>
    <property type="molecule type" value="Genomic_DNA"/>
</dbReference>
<reference evidence="9" key="3">
    <citation type="submission" date="2021-06" db="EMBL/GenBank/DDBJ databases">
        <title>Genomic Description and Analysis of Intracellular Bacteria, Candidatus Berkiella cookevillensis and Candidatus Berkiella aquae.</title>
        <authorList>
            <person name="Kidane D.T."/>
            <person name="Mehari Y.T."/>
            <person name="Rice F.C."/>
            <person name="Arivett B.A."/>
            <person name="Farone A.L."/>
            <person name="Berk S.G."/>
            <person name="Farone M.B."/>
        </authorList>
    </citation>
    <scope>NUCLEOTIDE SEQUENCE</scope>
    <source>
        <strain evidence="9">HT99</strain>
    </source>
</reference>
<evidence type="ECO:0000256" key="7">
    <source>
        <dbReference type="HAMAP-Rule" id="MF_02065"/>
    </source>
</evidence>
<dbReference type="GO" id="GO:0008932">
    <property type="term" value="F:lytic endotransglycosylase activity"/>
    <property type="evidence" value="ECO:0007669"/>
    <property type="project" value="UniProtKB-UniRule"/>
</dbReference>
<dbReference type="PANTHER" id="PTHR30518">
    <property type="entry name" value="ENDOLYTIC MUREIN TRANSGLYCOSYLASE"/>
    <property type="match status" value="1"/>
</dbReference>
<dbReference type="STRING" id="295108.HT99x_00409"/>